<dbReference type="OrthoDB" id="347247at2759"/>
<evidence type="ECO:0000313" key="3">
    <source>
        <dbReference type="EMBL" id="CDJ57413.1"/>
    </source>
</evidence>
<reference evidence="3" key="1">
    <citation type="submission" date="2013-10" db="EMBL/GenBank/DDBJ databases">
        <title>Genomic analysis of the causative agents of coccidiosis in chickens.</title>
        <authorList>
            <person name="Reid A.J."/>
            <person name="Blake D."/>
            <person name="Billington K."/>
            <person name="Browne H."/>
            <person name="Dunn M."/>
            <person name="Hung S."/>
            <person name="Kawahara F."/>
            <person name="Miranda-Saavedra D."/>
            <person name="Mourier T."/>
            <person name="Nagra H."/>
            <person name="Otto T.D."/>
            <person name="Rawlings N."/>
            <person name="Sanchez A."/>
            <person name="Sanders M."/>
            <person name="Subramaniam C."/>
            <person name="Tay Y."/>
            <person name="Dear P."/>
            <person name="Doerig C."/>
            <person name="Gruber A."/>
            <person name="Parkinson J."/>
            <person name="Shirley M."/>
            <person name="Wan K.L."/>
            <person name="Berriman M."/>
            <person name="Tomley F."/>
            <person name="Pain A."/>
        </authorList>
    </citation>
    <scope>NUCLEOTIDE SEQUENCE [LARGE SCALE GENOMIC DNA]</scope>
    <source>
        <strain evidence="3">Weybridge</strain>
    </source>
</reference>
<dbReference type="Proteomes" id="UP000030763">
    <property type="component" value="Unassembled WGS sequence"/>
</dbReference>
<feature type="signal peptide" evidence="2">
    <location>
        <begin position="1"/>
        <end position="24"/>
    </location>
</feature>
<name>U6M2V4_EIMMA</name>
<feature type="region of interest" description="Disordered" evidence="1">
    <location>
        <begin position="168"/>
        <end position="191"/>
    </location>
</feature>
<dbReference type="GeneID" id="25334817"/>
<keyword evidence="4" id="KW-1185">Reference proteome</keyword>
<evidence type="ECO:0000313" key="4">
    <source>
        <dbReference type="Proteomes" id="UP000030763"/>
    </source>
</evidence>
<proteinExistence type="predicted"/>
<evidence type="ECO:0000256" key="2">
    <source>
        <dbReference type="SAM" id="SignalP"/>
    </source>
</evidence>
<dbReference type="AlphaFoldDB" id="U6M2V4"/>
<keyword evidence="2" id="KW-0732">Signal</keyword>
<accession>U6M2V4</accession>
<feature type="chain" id="PRO_5004674445" evidence="2">
    <location>
        <begin position="25"/>
        <end position="268"/>
    </location>
</feature>
<dbReference type="EMBL" id="HG719275">
    <property type="protein sequence ID" value="CDJ57413.1"/>
    <property type="molecule type" value="Genomic_DNA"/>
</dbReference>
<dbReference type="RefSeq" id="XP_013334061.1">
    <property type="nucleotide sequence ID" value="XM_013478607.1"/>
</dbReference>
<gene>
    <name evidence="3" type="ORF">EMWEY_00008310</name>
</gene>
<organism evidence="3 4">
    <name type="scientific">Eimeria maxima</name>
    <name type="common">Coccidian parasite</name>
    <dbReference type="NCBI Taxonomy" id="5804"/>
    <lineage>
        <taxon>Eukaryota</taxon>
        <taxon>Sar</taxon>
        <taxon>Alveolata</taxon>
        <taxon>Apicomplexa</taxon>
        <taxon>Conoidasida</taxon>
        <taxon>Coccidia</taxon>
        <taxon>Eucoccidiorida</taxon>
        <taxon>Eimeriorina</taxon>
        <taxon>Eimeriidae</taxon>
        <taxon>Eimeria</taxon>
    </lineage>
</organism>
<sequence length="268" mass="28915">MTFLYKSSATVCLVALCGIQSVAADTTYKFTVENVSGDAYLAANLARNGQLPVHISEVAEANDLVASLTELISDKPITESCDDMQFGVELKKVFHEFFEYTGNNDYREVLQAALTAGLDTFKETYPQDVSKWAELWENEEFASLAYLLGSTSTRIGCVVGKCAIEETATRETGGPEDPPEDPPEEPPAKPTVTATDKAVLFCKLDPSTQENTAPFSEDYFKALIARETSLTDMTENDLQPSVELGAAPAAVPTILIAGLVAMLTTGFA</sequence>
<reference evidence="3" key="2">
    <citation type="submission" date="2013-10" db="EMBL/GenBank/DDBJ databases">
        <authorList>
            <person name="Aslett M."/>
        </authorList>
    </citation>
    <scope>NUCLEOTIDE SEQUENCE [LARGE SCALE GENOMIC DNA]</scope>
    <source>
        <strain evidence="3">Weybridge</strain>
    </source>
</reference>
<evidence type="ECO:0000256" key="1">
    <source>
        <dbReference type="SAM" id="MobiDB-lite"/>
    </source>
</evidence>
<dbReference type="OMA" id="NSSSTWE"/>
<dbReference type="VEuPathDB" id="ToxoDB:EMWEY_00008310"/>
<protein>
    <submittedName>
        <fullName evidence="3">SAG family member</fullName>
    </submittedName>
</protein>